<organism evidence="2 3">
    <name type="scientific">Schizothecium vesticola</name>
    <dbReference type="NCBI Taxonomy" id="314040"/>
    <lineage>
        <taxon>Eukaryota</taxon>
        <taxon>Fungi</taxon>
        <taxon>Dikarya</taxon>
        <taxon>Ascomycota</taxon>
        <taxon>Pezizomycotina</taxon>
        <taxon>Sordariomycetes</taxon>
        <taxon>Sordariomycetidae</taxon>
        <taxon>Sordariales</taxon>
        <taxon>Schizotheciaceae</taxon>
        <taxon>Schizothecium</taxon>
    </lineage>
</organism>
<protein>
    <submittedName>
        <fullName evidence="2">Uncharacterized protein</fullName>
    </submittedName>
</protein>
<sequence length="224" mass="24314">MQPCPRHLSDMPTHQRMEAVPPPPTGPDRLMSIHHVHPGSGGQGFDICAVATSIRGSHDEPADSGADEIGSPVADGEVAGWWCAATTLPTVRVRLPEGKPVTEVPMYRVSRTPRRCSSPCPRGKPRRLLTSRITSSTGCPRKQTGRALAAGDSSFPQSCRDFTACVVLRSFGRQRCHSRTAWARARLEAVSMADGLGRAGSGYLPRLLRFACWKGARRSVGYKR</sequence>
<dbReference type="EMBL" id="JAUKUD010000001">
    <property type="protein sequence ID" value="KAK0752789.1"/>
    <property type="molecule type" value="Genomic_DNA"/>
</dbReference>
<keyword evidence="3" id="KW-1185">Reference proteome</keyword>
<reference evidence="2" key="1">
    <citation type="submission" date="2023-06" db="EMBL/GenBank/DDBJ databases">
        <title>Genome-scale phylogeny and comparative genomics of the fungal order Sordariales.</title>
        <authorList>
            <consortium name="Lawrence Berkeley National Laboratory"/>
            <person name="Hensen N."/>
            <person name="Bonometti L."/>
            <person name="Westerberg I."/>
            <person name="Brannstrom I.O."/>
            <person name="Guillou S."/>
            <person name="Cros-Aarteil S."/>
            <person name="Calhoun S."/>
            <person name="Haridas S."/>
            <person name="Kuo A."/>
            <person name="Mondo S."/>
            <person name="Pangilinan J."/>
            <person name="Riley R."/>
            <person name="LaButti K."/>
            <person name="Andreopoulos B."/>
            <person name="Lipzen A."/>
            <person name="Chen C."/>
            <person name="Yanf M."/>
            <person name="Daum C."/>
            <person name="Ng V."/>
            <person name="Clum A."/>
            <person name="Steindorff A."/>
            <person name="Ohm R."/>
            <person name="Martin F."/>
            <person name="Silar P."/>
            <person name="Natvig D."/>
            <person name="Lalanne C."/>
            <person name="Gautier V."/>
            <person name="Ament-velasquez S.L."/>
            <person name="Kruys A."/>
            <person name="Hutchinson M.I."/>
            <person name="Powell A.J."/>
            <person name="Barry K."/>
            <person name="Miller A.N."/>
            <person name="Grigoriev I.V."/>
            <person name="Debuchy R."/>
            <person name="Gladieux P."/>
            <person name="Thoren M.H."/>
            <person name="Johannesson H."/>
        </authorList>
    </citation>
    <scope>NUCLEOTIDE SEQUENCE</scope>
    <source>
        <strain evidence="2">SMH3187-1</strain>
    </source>
</reference>
<comment type="caution">
    <text evidence="2">The sequence shown here is derived from an EMBL/GenBank/DDBJ whole genome shotgun (WGS) entry which is preliminary data.</text>
</comment>
<evidence type="ECO:0000256" key="1">
    <source>
        <dbReference type="SAM" id="MobiDB-lite"/>
    </source>
</evidence>
<evidence type="ECO:0000313" key="2">
    <source>
        <dbReference type="EMBL" id="KAK0752789.1"/>
    </source>
</evidence>
<name>A0AA40KB94_9PEZI</name>
<feature type="compositionally biased region" description="Basic and acidic residues" evidence="1">
    <location>
        <begin position="7"/>
        <end position="17"/>
    </location>
</feature>
<gene>
    <name evidence="2" type="ORF">B0T18DRAFT_2477</name>
</gene>
<dbReference type="Proteomes" id="UP001172155">
    <property type="component" value="Unassembled WGS sequence"/>
</dbReference>
<evidence type="ECO:0000313" key="3">
    <source>
        <dbReference type="Proteomes" id="UP001172155"/>
    </source>
</evidence>
<proteinExistence type="predicted"/>
<accession>A0AA40KB94</accession>
<dbReference type="AlphaFoldDB" id="A0AA40KB94"/>
<feature type="region of interest" description="Disordered" evidence="1">
    <location>
        <begin position="1"/>
        <end position="26"/>
    </location>
</feature>